<feature type="domain" description="Aminotransferase-like plant mobile" evidence="1">
    <location>
        <begin position="2"/>
        <end position="155"/>
    </location>
</feature>
<reference evidence="2" key="1">
    <citation type="journal article" date="2013" name="Genome Biol.">
        <title>Reference genomes and transcriptomes of Nicotiana sylvestris and Nicotiana tomentosiformis.</title>
        <authorList>
            <person name="Sierro N."/>
            <person name="Battey J.N."/>
            <person name="Ouadi S."/>
            <person name="Bovet L."/>
            <person name="Goepfert S."/>
            <person name="Bakaher N."/>
            <person name="Peitsch M.C."/>
            <person name="Ivanov N.V."/>
        </authorList>
    </citation>
    <scope>NUCLEOTIDE SEQUENCE [LARGE SCALE GENOMIC DNA]</scope>
</reference>
<protein>
    <submittedName>
        <fullName evidence="3">Serine/threonine-protein phosphatase 7 long form homolog</fullName>
    </submittedName>
</protein>
<organism evidence="2 3">
    <name type="scientific">Nicotiana sylvestris</name>
    <name type="common">Wood tobacco</name>
    <name type="synonym">South American tobacco</name>
    <dbReference type="NCBI Taxonomy" id="4096"/>
    <lineage>
        <taxon>Eukaryota</taxon>
        <taxon>Viridiplantae</taxon>
        <taxon>Streptophyta</taxon>
        <taxon>Embryophyta</taxon>
        <taxon>Tracheophyta</taxon>
        <taxon>Spermatophyta</taxon>
        <taxon>Magnoliopsida</taxon>
        <taxon>eudicotyledons</taxon>
        <taxon>Gunneridae</taxon>
        <taxon>Pentapetalae</taxon>
        <taxon>asterids</taxon>
        <taxon>lamiids</taxon>
        <taxon>Solanales</taxon>
        <taxon>Solanaceae</taxon>
        <taxon>Nicotianoideae</taxon>
        <taxon>Nicotianeae</taxon>
        <taxon>Nicotiana</taxon>
    </lineage>
</organism>
<evidence type="ECO:0000313" key="2">
    <source>
        <dbReference type="Proteomes" id="UP000189701"/>
    </source>
</evidence>
<dbReference type="InterPro" id="IPR019557">
    <property type="entry name" value="AminoTfrase-like_pln_mobile"/>
</dbReference>
<evidence type="ECO:0000313" key="3">
    <source>
        <dbReference type="RefSeq" id="XP_009796655.1"/>
    </source>
</evidence>
<evidence type="ECO:0000259" key="1">
    <source>
        <dbReference type="Pfam" id="PF10536"/>
    </source>
</evidence>
<dbReference type="PANTHER" id="PTHR46033">
    <property type="entry name" value="PROTEIN MAIN-LIKE 2"/>
    <property type="match status" value="1"/>
</dbReference>
<keyword evidence="2" id="KW-1185">Reference proteome</keyword>
<dbReference type="RefSeq" id="XP_009796655.1">
    <property type="nucleotide sequence ID" value="XM_009798353.1"/>
</dbReference>
<gene>
    <name evidence="3" type="primary">LOC104243197</name>
</gene>
<dbReference type="AlphaFoldDB" id="A0A1U7YCY1"/>
<proteinExistence type="predicted"/>
<dbReference type="PANTHER" id="PTHR46033:SF8">
    <property type="entry name" value="PROTEIN MAINTENANCE OF MERISTEMS-LIKE"/>
    <property type="match status" value="1"/>
</dbReference>
<dbReference type="Proteomes" id="UP000189701">
    <property type="component" value="Unplaced"/>
</dbReference>
<dbReference type="InterPro" id="IPR044824">
    <property type="entry name" value="MAIN-like"/>
</dbReference>
<name>A0A1U7YCY1_NICSY</name>
<accession>A0A1U7YCY1</accession>
<reference evidence="3" key="2">
    <citation type="submission" date="2025-08" db="UniProtKB">
        <authorList>
            <consortium name="RefSeq"/>
        </authorList>
    </citation>
    <scope>IDENTIFICATION</scope>
    <source>
        <tissue evidence="3">Leaf</tissue>
    </source>
</reference>
<sequence length="160" mass="18308">MQLDWSLIMALIERWRLEMHTFHLSTGESTITLQDVQVLYGLRVDGLDIALPQYIRAMTRPQYLNLLGQYTGFRLQGEAVVRGGSRISVIAIRQHMEVLHLDITGETEHFHIDQYTRLALFLIFGGVLFPKTSGNLVSLRFMHHLQQLDELSSTAGVLLF</sequence>
<dbReference type="GO" id="GO:0010073">
    <property type="term" value="P:meristem maintenance"/>
    <property type="evidence" value="ECO:0007669"/>
    <property type="project" value="InterPro"/>
</dbReference>
<dbReference type="Pfam" id="PF10536">
    <property type="entry name" value="PMD"/>
    <property type="match status" value="1"/>
</dbReference>